<proteinExistence type="predicted"/>
<organism evidence="1 2">
    <name type="scientific">Ambrosiozyma monospora</name>
    <name type="common">Yeast</name>
    <name type="synonym">Endomycopsis monosporus</name>
    <dbReference type="NCBI Taxonomy" id="43982"/>
    <lineage>
        <taxon>Eukaryota</taxon>
        <taxon>Fungi</taxon>
        <taxon>Dikarya</taxon>
        <taxon>Ascomycota</taxon>
        <taxon>Saccharomycotina</taxon>
        <taxon>Pichiomycetes</taxon>
        <taxon>Pichiales</taxon>
        <taxon>Pichiaceae</taxon>
        <taxon>Ambrosiozyma</taxon>
    </lineage>
</organism>
<protein>
    <submittedName>
        <fullName evidence="1">Unnamed protein product</fullName>
    </submittedName>
</protein>
<reference evidence="1" key="1">
    <citation type="submission" date="2023-04" db="EMBL/GenBank/DDBJ databases">
        <title>Ambrosiozyma monospora NBRC 10751.</title>
        <authorList>
            <person name="Ichikawa N."/>
            <person name="Sato H."/>
            <person name="Tonouchi N."/>
        </authorList>
    </citation>
    <scope>NUCLEOTIDE SEQUENCE</scope>
    <source>
        <strain evidence="1">NBRC 10751</strain>
    </source>
</reference>
<comment type="caution">
    <text evidence="1">The sequence shown here is derived from an EMBL/GenBank/DDBJ whole genome shotgun (WGS) entry which is preliminary data.</text>
</comment>
<name>A0ACB5T4Q3_AMBMO</name>
<evidence type="ECO:0000313" key="2">
    <source>
        <dbReference type="Proteomes" id="UP001165064"/>
    </source>
</evidence>
<accession>A0ACB5T4Q3</accession>
<evidence type="ECO:0000313" key="1">
    <source>
        <dbReference type="EMBL" id="GME81033.1"/>
    </source>
</evidence>
<sequence length="352" mass="40137">MTSLNNGNDLFEGELTNDENIEKLIEDKSHNLSNELNSDECDGDKKIGRNGNDLISQALEPVNNIFNILRMCPEITKKVDALDKTLEKKTMKIQEVDEILEQHHTMLFVSLRNAGSIDEAESLLEERMNQSTVGFAFLNAAKYVDLSTYFSQLWTDPDNSKSILEMICDVIKLLKHIIDHPEKVFTFSSIGFCVFMQFTYNNAFFKMKRTKYSNNPQSKVTYTMECRYSCRSNNIPDRNTDSSKDMPFKLTLQKKDITCPVQYKAVFDPRENTVQLSYAKTTPNHTHTFDGNKGMGYLARTPPFLKKLILFIMDEALSVGVTQTNVDKFLENISGASLYEDAQQLLSNNSSI</sequence>
<keyword evidence="2" id="KW-1185">Reference proteome</keyword>
<dbReference type="EMBL" id="BSXS01003313">
    <property type="protein sequence ID" value="GME81033.1"/>
    <property type="molecule type" value="Genomic_DNA"/>
</dbReference>
<dbReference type="Proteomes" id="UP001165064">
    <property type="component" value="Unassembled WGS sequence"/>
</dbReference>
<gene>
    <name evidence="1" type="ORF">Amon02_000472300</name>
</gene>